<comment type="catalytic activity">
    <reaction evidence="4">
        <text>GTP + H2O = GDP + phosphate + H(+)</text>
        <dbReference type="Rhea" id="RHEA:19669"/>
        <dbReference type="ChEBI" id="CHEBI:15377"/>
        <dbReference type="ChEBI" id="CHEBI:15378"/>
        <dbReference type="ChEBI" id="CHEBI:37565"/>
        <dbReference type="ChEBI" id="CHEBI:43474"/>
        <dbReference type="ChEBI" id="CHEBI:58189"/>
        <dbReference type="EC" id="3.6.5.2"/>
    </reaction>
</comment>
<evidence type="ECO:0000256" key="4">
    <source>
        <dbReference type="ARBA" id="ARBA00048098"/>
    </source>
</evidence>
<evidence type="ECO:0000256" key="5">
    <source>
        <dbReference type="SAM" id="MobiDB-lite"/>
    </source>
</evidence>
<keyword evidence="2" id="KW-0378">Hydrolase</keyword>
<evidence type="ECO:0000256" key="2">
    <source>
        <dbReference type="ARBA" id="ARBA00022801"/>
    </source>
</evidence>
<evidence type="ECO:0000256" key="3">
    <source>
        <dbReference type="ARBA" id="ARBA00023134"/>
    </source>
</evidence>
<reference evidence="6" key="3">
    <citation type="submission" date="2025-09" db="UniProtKB">
        <authorList>
            <consortium name="Ensembl"/>
        </authorList>
    </citation>
    <scope>IDENTIFICATION</scope>
</reference>
<dbReference type="Proteomes" id="UP000314982">
    <property type="component" value="Unassembled WGS sequence"/>
</dbReference>
<organism evidence="6 7">
    <name type="scientific">Hucho hucho</name>
    <name type="common">huchen</name>
    <dbReference type="NCBI Taxonomy" id="62062"/>
    <lineage>
        <taxon>Eukaryota</taxon>
        <taxon>Metazoa</taxon>
        <taxon>Chordata</taxon>
        <taxon>Craniata</taxon>
        <taxon>Vertebrata</taxon>
        <taxon>Euteleostomi</taxon>
        <taxon>Actinopterygii</taxon>
        <taxon>Neopterygii</taxon>
        <taxon>Teleostei</taxon>
        <taxon>Protacanthopterygii</taxon>
        <taxon>Salmoniformes</taxon>
        <taxon>Salmonidae</taxon>
        <taxon>Salmoninae</taxon>
        <taxon>Hucho</taxon>
    </lineage>
</organism>
<dbReference type="GO" id="GO:0003925">
    <property type="term" value="F:G protein activity"/>
    <property type="evidence" value="ECO:0007669"/>
    <property type="project" value="UniProtKB-EC"/>
</dbReference>
<keyword evidence="3" id="KW-0342">GTP-binding</keyword>
<evidence type="ECO:0000313" key="7">
    <source>
        <dbReference type="Proteomes" id="UP000314982"/>
    </source>
</evidence>
<dbReference type="SUPFAM" id="SSF52540">
    <property type="entry name" value="P-loop containing nucleoside triphosphate hydrolases"/>
    <property type="match status" value="1"/>
</dbReference>
<name>A0A4W5MMB9_9TELE</name>
<reference evidence="6" key="2">
    <citation type="submission" date="2025-08" db="UniProtKB">
        <authorList>
            <consortium name="Ensembl"/>
        </authorList>
    </citation>
    <scope>IDENTIFICATION</scope>
</reference>
<protein>
    <recommendedName>
        <fullName evidence="1">small monomeric GTPase</fullName>
        <ecNumber evidence="1">3.6.5.2</ecNumber>
    </recommendedName>
</protein>
<dbReference type="GO" id="GO:0005525">
    <property type="term" value="F:GTP binding"/>
    <property type="evidence" value="ECO:0007669"/>
    <property type="project" value="UniProtKB-KW"/>
</dbReference>
<evidence type="ECO:0000313" key="6">
    <source>
        <dbReference type="Ensembl" id="ENSHHUP00000040036.1"/>
    </source>
</evidence>
<dbReference type="PANTHER" id="PTHR45704">
    <property type="entry name" value="RAS-LIKE FAMILY MEMBER 11"/>
    <property type="match status" value="1"/>
</dbReference>
<keyword evidence="3" id="KW-0547">Nucleotide-binding</keyword>
<keyword evidence="7" id="KW-1185">Reference proteome</keyword>
<sequence length="192" mass="21097">MWGDLKRAVHARNPSNMTELKQYCKEEWGGNPPSRYKRLINNALLIEEKIKWGDGFVMCLCFLVNHIHTSSGTRKCSPEPPPIVIVANKKDLEFDRMVSTEDGEGLSGGLKLSFHEILVRDGWEETVGVFSVLHGDVIQQLDTSPASFRRRAVSKLMQKIPTNSNPPAPLAAASASAHSGTSCLTEPDGLGL</sequence>
<evidence type="ECO:0000256" key="1">
    <source>
        <dbReference type="ARBA" id="ARBA00011984"/>
    </source>
</evidence>
<dbReference type="Ensembl" id="ENSHHUT00000041592.1">
    <property type="protein sequence ID" value="ENSHHUP00000040036.1"/>
    <property type="gene ID" value="ENSHHUG00000024805.1"/>
</dbReference>
<proteinExistence type="predicted"/>
<dbReference type="InterPro" id="IPR051065">
    <property type="entry name" value="Ras-related_GTPase"/>
</dbReference>
<dbReference type="GeneTree" id="ENSGT00940000164949"/>
<feature type="region of interest" description="Disordered" evidence="5">
    <location>
        <begin position="159"/>
        <end position="192"/>
    </location>
</feature>
<dbReference type="Gene3D" id="3.40.50.300">
    <property type="entry name" value="P-loop containing nucleotide triphosphate hydrolases"/>
    <property type="match status" value="1"/>
</dbReference>
<dbReference type="AlphaFoldDB" id="A0A4W5MMB9"/>
<accession>A0A4W5MMB9</accession>
<reference evidence="7" key="1">
    <citation type="submission" date="2018-06" db="EMBL/GenBank/DDBJ databases">
        <title>Genome assembly of Danube salmon.</title>
        <authorList>
            <person name="Macqueen D.J."/>
            <person name="Gundappa M.K."/>
        </authorList>
    </citation>
    <scope>NUCLEOTIDE SEQUENCE [LARGE SCALE GENOMIC DNA]</scope>
</reference>
<dbReference type="InterPro" id="IPR027417">
    <property type="entry name" value="P-loop_NTPase"/>
</dbReference>
<dbReference type="EC" id="3.6.5.2" evidence="1"/>
<dbReference type="STRING" id="62062.ENSHHUP00000040036"/>